<proteinExistence type="predicted"/>
<evidence type="ECO:0000259" key="2">
    <source>
        <dbReference type="Pfam" id="PF14599"/>
    </source>
</evidence>
<dbReference type="InParanoid" id="D8LWK1"/>
<name>D8LWK1_BLAHO</name>
<dbReference type="SUPFAM" id="SSF57850">
    <property type="entry name" value="RING/U-box"/>
    <property type="match status" value="1"/>
</dbReference>
<dbReference type="OrthoDB" id="411372at2759"/>
<dbReference type="PANTHER" id="PTHR21319:SF0">
    <property type="entry name" value="AND RING FINGER DOMAIN PROTEIN, PUTATIVE (AFU_ORTHOLOGUE AFUA_1G08900)-RELATED"/>
    <property type="match status" value="1"/>
</dbReference>
<dbReference type="Pfam" id="PF14599">
    <property type="entry name" value="zinc_ribbon_6"/>
    <property type="match status" value="1"/>
</dbReference>
<dbReference type="EMBL" id="FN668638">
    <property type="protein sequence ID" value="CBK20190.2"/>
    <property type="molecule type" value="Genomic_DNA"/>
</dbReference>
<evidence type="ECO:0000313" key="4">
    <source>
        <dbReference type="Proteomes" id="UP000008312"/>
    </source>
</evidence>
<dbReference type="InterPro" id="IPR001841">
    <property type="entry name" value="Znf_RING"/>
</dbReference>
<dbReference type="Pfam" id="PF13639">
    <property type="entry name" value="zf-RING_2"/>
    <property type="match status" value="1"/>
</dbReference>
<gene>
    <name evidence="3" type="ORF">GSBLH_T00000559001</name>
</gene>
<dbReference type="GO" id="GO:0006511">
    <property type="term" value="P:ubiquitin-dependent protein catabolic process"/>
    <property type="evidence" value="ECO:0007669"/>
    <property type="project" value="TreeGrafter"/>
</dbReference>
<dbReference type="InterPro" id="IPR039512">
    <property type="entry name" value="RCHY1_zinc-ribbon"/>
</dbReference>
<evidence type="ECO:0008006" key="5">
    <source>
        <dbReference type="Google" id="ProtNLM"/>
    </source>
</evidence>
<protein>
    <recommendedName>
        <fullName evidence="5">RING-type domain-containing protein</fullName>
    </recommendedName>
</protein>
<reference evidence="3" key="1">
    <citation type="submission" date="2010-02" db="EMBL/GenBank/DDBJ databases">
        <title>Sequencing and annotation of the Blastocystis hominis genome.</title>
        <authorList>
            <person name="Wincker P."/>
        </authorList>
    </citation>
    <scope>NUCLEOTIDE SEQUENCE</scope>
    <source>
        <strain evidence="3">Singapore isolate B</strain>
    </source>
</reference>
<dbReference type="Proteomes" id="UP000008312">
    <property type="component" value="Unassembled WGS sequence"/>
</dbReference>
<dbReference type="GeneID" id="24917866"/>
<organism evidence="3">
    <name type="scientific">Blastocystis hominis</name>
    <dbReference type="NCBI Taxonomy" id="12968"/>
    <lineage>
        <taxon>Eukaryota</taxon>
        <taxon>Sar</taxon>
        <taxon>Stramenopiles</taxon>
        <taxon>Bigyra</taxon>
        <taxon>Opalozoa</taxon>
        <taxon>Opalinata</taxon>
        <taxon>Blastocystidae</taxon>
        <taxon>Blastocystis</taxon>
    </lineage>
</organism>
<accession>D8LWK1</accession>
<sequence>MFLVCGHGIHESCLKEYLKTNYICPLCQKTIADAGELFMRMDKWVKDNPMPAPYNEWKRSIFCNDCEKRSTVPFNFFYHKVRCMLRI</sequence>
<keyword evidence="4" id="KW-1185">Reference proteome</keyword>
<dbReference type="RefSeq" id="XP_012894238.1">
    <property type="nucleotide sequence ID" value="XM_013038784.1"/>
</dbReference>
<dbReference type="GO" id="GO:0005634">
    <property type="term" value="C:nucleus"/>
    <property type="evidence" value="ECO:0007669"/>
    <property type="project" value="TreeGrafter"/>
</dbReference>
<dbReference type="Gene3D" id="3.30.40.10">
    <property type="entry name" value="Zinc/RING finger domain, C3HC4 (zinc finger)"/>
    <property type="match status" value="1"/>
</dbReference>
<dbReference type="GO" id="GO:0061630">
    <property type="term" value="F:ubiquitin protein ligase activity"/>
    <property type="evidence" value="ECO:0007669"/>
    <property type="project" value="TreeGrafter"/>
</dbReference>
<dbReference type="InterPro" id="IPR013083">
    <property type="entry name" value="Znf_RING/FYVE/PHD"/>
</dbReference>
<dbReference type="GO" id="GO:0016567">
    <property type="term" value="P:protein ubiquitination"/>
    <property type="evidence" value="ECO:0007669"/>
    <property type="project" value="TreeGrafter"/>
</dbReference>
<dbReference type="AlphaFoldDB" id="D8LWK1"/>
<evidence type="ECO:0000313" key="3">
    <source>
        <dbReference type="EMBL" id="CBK20190.2"/>
    </source>
</evidence>
<dbReference type="Gene3D" id="2.20.28.10">
    <property type="match status" value="1"/>
</dbReference>
<evidence type="ECO:0000259" key="1">
    <source>
        <dbReference type="Pfam" id="PF13639"/>
    </source>
</evidence>
<feature type="domain" description="RCHY1 zinc-ribbon" evidence="2">
    <location>
        <begin position="33"/>
        <end position="80"/>
    </location>
</feature>
<dbReference type="PANTHER" id="PTHR21319">
    <property type="entry name" value="RING FINGER AND CHY ZINC FINGER DOMAIN-CONTAINING PROTEIN 1"/>
    <property type="match status" value="1"/>
</dbReference>
<feature type="domain" description="RING-type" evidence="1">
    <location>
        <begin position="4"/>
        <end position="28"/>
    </location>
</feature>